<gene>
    <name evidence="2" type="ORF">PENPOL_c010G04209</name>
</gene>
<dbReference type="EMBL" id="MDYM01000010">
    <property type="protein sequence ID" value="OQD63043.1"/>
    <property type="molecule type" value="Genomic_DNA"/>
</dbReference>
<feature type="transmembrane region" description="Helical" evidence="1">
    <location>
        <begin position="151"/>
        <end position="172"/>
    </location>
</feature>
<evidence type="ECO:0000313" key="2">
    <source>
        <dbReference type="EMBL" id="OQD63043.1"/>
    </source>
</evidence>
<name>A0A1V6NEG2_PENPO</name>
<protein>
    <submittedName>
        <fullName evidence="2">Uncharacterized protein</fullName>
    </submittedName>
</protein>
<keyword evidence="3" id="KW-1185">Reference proteome</keyword>
<sequence length="192" mass="21772">MLLSIISLFGLGLYNSSASRLHKALTIIIYIGYLMISLVPVIIDSLTDVFCSTDKPNCPEVERDVIFFFMAVHSNLLFPFFTVIPLVIGFYRQARKPTQNLNLIGLKLQAAIFTLSAISWVFRLFFPWYLYREDPRGSWPLYSILPAWYQGVGFVAIDDVTFALGQGVLLYLGLRQQRRVEAADAARQPLLA</sequence>
<feature type="transmembrane region" description="Helical" evidence="1">
    <location>
        <begin position="21"/>
        <end position="43"/>
    </location>
</feature>
<reference evidence="3" key="1">
    <citation type="journal article" date="2017" name="Nat. Microbiol.">
        <title>Global analysis of biosynthetic gene clusters reveals vast potential of secondary metabolite production in Penicillium species.</title>
        <authorList>
            <person name="Nielsen J.C."/>
            <person name="Grijseels S."/>
            <person name="Prigent S."/>
            <person name="Ji B."/>
            <person name="Dainat J."/>
            <person name="Nielsen K.F."/>
            <person name="Frisvad J.C."/>
            <person name="Workman M."/>
            <person name="Nielsen J."/>
        </authorList>
    </citation>
    <scope>NUCLEOTIDE SEQUENCE [LARGE SCALE GENOMIC DNA]</scope>
    <source>
        <strain evidence="3">IBT 4502</strain>
    </source>
</reference>
<dbReference type="STRING" id="60169.A0A1V6NEG2"/>
<evidence type="ECO:0000256" key="1">
    <source>
        <dbReference type="SAM" id="Phobius"/>
    </source>
</evidence>
<dbReference type="Proteomes" id="UP000191408">
    <property type="component" value="Unassembled WGS sequence"/>
</dbReference>
<evidence type="ECO:0000313" key="3">
    <source>
        <dbReference type="Proteomes" id="UP000191408"/>
    </source>
</evidence>
<proteinExistence type="predicted"/>
<keyword evidence="1" id="KW-1133">Transmembrane helix</keyword>
<dbReference type="AlphaFoldDB" id="A0A1V6NEG2"/>
<feature type="transmembrane region" description="Helical" evidence="1">
    <location>
        <begin position="65"/>
        <end position="91"/>
    </location>
</feature>
<accession>A0A1V6NEG2</accession>
<keyword evidence="1" id="KW-0812">Transmembrane</keyword>
<feature type="transmembrane region" description="Helical" evidence="1">
    <location>
        <begin position="112"/>
        <end position="131"/>
    </location>
</feature>
<dbReference type="OrthoDB" id="4366007at2759"/>
<keyword evidence="1" id="KW-0472">Membrane</keyword>
<comment type="caution">
    <text evidence="2">The sequence shown here is derived from an EMBL/GenBank/DDBJ whole genome shotgun (WGS) entry which is preliminary data.</text>
</comment>
<organism evidence="2 3">
    <name type="scientific">Penicillium polonicum</name>
    <dbReference type="NCBI Taxonomy" id="60169"/>
    <lineage>
        <taxon>Eukaryota</taxon>
        <taxon>Fungi</taxon>
        <taxon>Dikarya</taxon>
        <taxon>Ascomycota</taxon>
        <taxon>Pezizomycotina</taxon>
        <taxon>Eurotiomycetes</taxon>
        <taxon>Eurotiomycetidae</taxon>
        <taxon>Eurotiales</taxon>
        <taxon>Aspergillaceae</taxon>
        <taxon>Penicillium</taxon>
    </lineage>
</organism>